<feature type="compositionally biased region" description="Polar residues" evidence="1">
    <location>
        <begin position="46"/>
        <end position="61"/>
    </location>
</feature>
<feature type="region of interest" description="Disordered" evidence="1">
    <location>
        <begin position="212"/>
        <end position="242"/>
    </location>
</feature>
<comment type="caution">
    <text evidence="2">The sequence shown here is derived from an EMBL/GenBank/DDBJ whole genome shotgun (WGS) entry which is preliminary data.</text>
</comment>
<keyword evidence="3" id="KW-1185">Reference proteome</keyword>
<dbReference type="Proteomes" id="UP001237642">
    <property type="component" value="Unassembled WGS sequence"/>
</dbReference>
<feature type="region of interest" description="Disordered" evidence="1">
    <location>
        <begin position="46"/>
        <end position="68"/>
    </location>
</feature>
<accession>A0AAD8M337</accession>
<feature type="compositionally biased region" description="Polar residues" evidence="1">
    <location>
        <begin position="219"/>
        <end position="242"/>
    </location>
</feature>
<evidence type="ECO:0000256" key="1">
    <source>
        <dbReference type="SAM" id="MobiDB-lite"/>
    </source>
</evidence>
<dbReference type="AlphaFoldDB" id="A0AAD8M337"/>
<reference evidence="2" key="1">
    <citation type="submission" date="2023-02" db="EMBL/GenBank/DDBJ databases">
        <title>Genome of toxic invasive species Heracleum sosnowskyi carries increased number of genes despite the absence of recent whole-genome duplications.</title>
        <authorList>
            <person name="Schelkunov M."/>
            <person name="Shtratnikova V."/>
            <person name="Makarenko M."/>
            <person name="Klepikova A."/>
            <person name="Omelchenko D."/>
            <person name="Novikova G."/>
            <person name="Obukhova E."/>
            <person name="Bogdanov V."/>
            <person name="Penin A."/>
            <person name="Logacheva M."/>
        </authorList>
    </citation>
    <scope>NUCLEOTIDE SEQUENCE</scope>
    <source>
        <strain evidence="2">Hsosn_3</strain>
        <tissue evidence="2">Leaf</tissue>
    </source>
</reference>
<name>A0AAD8M337_9APIA</name>
<reference evidence="2" key="2">
    <citation type="submission" date="2023-05" db="EMBL/GenBank/DDBJ databases">
        <authorList>
            <person name="Schelkunov M.I."/>
        </authorList>
    </citation>
    <scope>NUCLEOTIDE SEQUENCE</scope>
    <source>
        <strain evidence="2">Hsosn_3</strain>
        <tissue evidence="2">Leaf</tissue>
    </source>
</reference>
<organism evidence="2 3">
    <name type="scientific">Heracleum sosnowskyi</name>
    <dbReference type="NCBI Taxonomy" id="360622"/>
    <lineage>
        <taxon>Eukaryota</taxon>
        <taxon>Viridiplantae</taxon>
        <taxon>Streptophyta</taxon>
        <taxon>Embryophyta</taxon>
        <taxon>Tracheophyta</taxon>
        <taxon>Spermatophyta</taxon>
        <taxon>Magnoliopsida</taxon>
        <taxon>eudicotyledons</taxon>
        <taxon>Gunneridae</taxon>
        <taxon>Pentapetalae</taxon>
        <taxon>asterids</taxon>
        <taxon>campanulids</taxon>
        <taxon>Apiales</taxon>
        <taxon>Apiaceae</taxon>
        <taxon>Apioideae</taxon>
        <taxon>apioid superclade</taxon>
        <taxon>Tordylieae</taxon>
        <taxon>Tordyliinae</taxon>
        <taxon>Heracleum</taxon>
    </lineage>
</organism>
<proteinExistence type="predicted"/>
<evidence type="ECO:0000313" key="2">
    <source>
        <dbReference type="EMBL" id="KAK1357797.1"/>
    </source>
</evidence>
<dbReference type="PANTHER" id="PTHR34778">
    <property type="entry name" value="OS02G0580700 PROTEIN"/>
    <property type="match status" value="1"/>
</dbReference>
<gene>
    <name evidence="2" type="ORF">POM88_051053</name>
</gene>
<dbReference type="EMBL" id="JAUIZM010000011">
    <property type="protein sequence ID" value="KAK1357797.1"/>
    <property type="molecule type" value="Genomic_DNA"/>
</dbReference>
<protein>
    <submittedName>
        <fullName evidence="2">Uncharacterized protein</fullName>
    </submittedName>
</protein>
<sequence>MDSNQRLQNLQKACADIILNASKEADAKAMTAERKAQRLEHELQVTNNDKISEAKMTSRNQTSEDYKQSQFPACHPLELENGSLVAADKENLDLNQRAEYPECLEAIRIRNLYGPVPELPSILLKSKEYNFNRNGCTHGKAKFEGDLSTCKATTDGAAKMLNIASNRDSCISCSLEVQTFDLILTAAKTAINTKYRKKKLASSTKIPERLFRKLHETPVVTQSDPSKTSDYNQPVSSPSAQN</sequence>
<evidence type="ECO:0000313" key="3">
    <source>
        <dbReference type="Proteomes" id="UP001237642"/>
    </source>
</evidence>
<dbReference type="PANTHER" id="PTHR34778:SF2">
    <property type="entry name" value="OS02G0580700 PROTEIN"/>
    <property type="match status" value="1"/>
</dbReference>